<dbReference type="SUPFAM" id="SSF81324">
    <property type="entry name" value="Voltage-gated potassium channels"/>
    <property type="match status" value="2"/>
</dbReference>
<feature type="domain" description="Potassium channel" evidence="11">
    <location>
        <begin position="160"/>
        <end position="217"/>
    </location>
</feature>
<keyword evidence="6 10" id="KW-0472">Membrane</keyword>
<dbReference type="AlphaFoldDB" id="A0A1I8B4W2"/>
<feature type="region of interest" description="Disordered" evidence="9">
    <location>
        <begin position="264"/>
        <end position="299"/>
    </location>
</feature>
<feature type="transmembrane region" description="Helical" evidence="10">
    <location>
        <begin position="311"/>
        <end position="333"/>
    </location>
</feature>
<feature type="transmembrane region" description="Helical" evidence="10">
    <location>
        <begin position="345"/>
        <end position="372"/>
    </location>
</feature>
<feature type="transmembrane region" description="Helical" evidence="10">
    <location>
        <begin position="161"/>
        <end position="183"/>
    </location>
</feature>
<evidence type="ECO:0000256" key="3">
    <source>
        <dbReference type="ARBA" id="ARBA00022692"/>
    </source>
</evidence>
<feature type="compositionally biased region" description="Polar residues" evidence="9">
    <location>
        <begin position="731"/>
        <end position="752"/>
    </location>
</feature>
<dbReference type="Proteomes" id="UP000095281">
    <property type="component" value="Unplaced"/>
</dbReference>
<evidence type="ECO:0000313" key="12">
    <source>
        <dbReference type="Proteomes" id="UP000095281"/>
    </source>
</evidence>
<feature type="region of interest" description="Disordered" evidence="9">
    <location>
        <begin position="722"/>
        <end position="752"/>
    </location>
</feature>
<dbReference type="InterPro" id="IPR003280">
    <property type="entry name" value="2pore_dom_K_chnl"/>
</dbReference>
<dbReference type="GO" id="GO:0030322">
    <property type="term" value="P:stabilization of membrane potential"/>
    <property type="evidence" value="ECO:0007669"/>
    <property type="project" value="TreeGrafter"/>
</dbReference>
<dbReference type="GO" id="GO:0015271">
    <property type="term" value="F:outward rectifier potassium channel activity"/>
    <property type="evidence" value="ECO:0007669"/>
    <property type="project" value="TreeGrafter"/>
</dbReference>
<sequence>MGDTDSFKDLQNLLDNVEKSNSWRKYARLVLPHVGLVIVVCIYAMIGAWIFHSIESPHEDRLKINGIKKVQELRRNLAKEILNGKRKLNKEQQKWIEERKLFLRKFGEQLFHVYKEQYVRYEDVRPALTFIQQQQLSSTITPHLDPRFRRHFSKSRSEGKMWTPSSSLFFAATTMATIGYGNIVPMTNQGRIACIIFALFGAPLAIITIGDLGKFLSECTIWLYRHSKDKFRFYRYRINQSLMAHKSNQRRRLKEHFISGELAGDLEMGNNNDENNSWDENDGDGRNHETESEKRMNDWEYQDKSETEVPVLVVFAILLLYIAFGGFVSLTTIGFGDFVPDRHEYIVIMLLYLGIGLAVTTMCIDLVGVQYIQKIHYFGRKFQGTDILQILRRKRMLERRFAMGEGKEFIEFVIKHEREALNPILQQKAIFVQPSHHIASQLHEMDQPEEEKLSLQSEKETAWPEEEAIDTQHENELVLATELMPKVLEPEPFPITPSSESERSIMYSRLNDGRLNSWAESGPTPSIKSSPLSTEPSIEHRQQNYQNFISPQPSLTSFAFNFPIPSPDLRKIAEIARNRRRLASCPSFPSYPEEEISLVRSNIKWRKWRTIACPSLAFFEFLCFSKNCVVNLFVSPFQQFNTNKYFENDRKDDLGELLMEGDLEGSNALITIHNSEILSRRASVCVPDILQAPKAQLPRFFGQPVWYYRRRKSLQQFEAKQQKQLLQQQKSTTSKPDSPNQKSTKIISQTENYQPILRRKKRERLAKRYDPLIRFDWLALSPRIAVTEEGIPATMEQITERAHELTEMQCMESLPKQLATEHPVYQHIAELEHQTTESTISNLTNKGSTNLLEKPSTSRNSFESITLGLRAVNKWKLQTKLEGKRKSVAEHFSIPSTSNQPIKLPKGNKKERRMSLCPMFSSKRLNLDLVLNKEEEEYFNRERLNSNLSTSSTPATEREIIKRNLKEEFRQNAKSKFLQQRKNYLIKENLKKIGSLDLAKEEENIDDKTSIQSTSSNLTINSPKEHSKSNKQNIEKTKREK</sequence>
<protein>
    <submittedName>
        <fullName evidence="13">Potassium channel domain-containing protein</fullName>
    </submittedName>
</protein>
<evidence type="ECO:0000256" key="9">
    <source>
        <dbReference type="SAM" id="MobiDB-lite"/>
    </source>
</evidence>
<feature type="compositionally biased region" description="Low complexity" evidence="9">
    <location>
        <begin position="265"/>
        <end position="275"/>
    </location>
</feature>
<feature type="compositionally biased region" description="Polar residues" evidence="9">
    <location>
        <begin position="523"/>
        <end position="536"/>
    </location>
</feature>
<dbReference type="Pfam" id="PF07885">
    <property type="entry name" value="Ion_trans_2"/>
    <property type="match status" value="2"/>
</dbReference>
<evidence type="ECO:0000256" key="1">
    <source>
        <dbReference type="ARBA" id="ARBA00004141"/>
    </source>
</evidence>
<keyword evidence="7 8" id="KW-0407">Ion channel</keyword>
<dbReference type="InterPro" id="IPR013099">
    <property type="entry name" value="K_chnl_dom"/>
</dbReference>
<evidence type="ECO:0000256" key="6">
    <source>
        <dbReference type="ARBA" id="ARBA00023136"/>
    </source>
</evidence>
<feature type="region of interest" description="Disordered" evidence="9">
    <location>
        <begin position="518"/>
        <end position="538"/>
    </location>
</feature>
<feature type="transmembrane region" description="Helical" evidence="10">
    <location>
        <begin position="30"/>
        <end position="51"/>
    </location>
</feature>
<comment type="similarity">
    <text evidence="8">Belongs to the two pore domain potassium channel (TC 1.A.1.8) family.</text>
</comment>
<evidence type="ECO:0000256" key="8">
    <source>
        <dbReference type="RuleBase" id="RU003857"/>
    </source>
</evidence>
<keyword evidence="2 8" id="KW-0813">Transport</keyword>
<feature type="region of interest" description="Disordered" evidence="9">
    <location>
        <begin position="1002"/>
        <end position="1041"/>
    </location>
</feature>
<reference evidence="13" key="1">
    <citation type="submission" date="2016-11" db="UniProtKB">
        <authorList>
            <consortium name="WormBaseParasite"/>
        </authorList>
    </citation>
    <scope>IDENTIFICATION</scope>
</reference>
<feature type="transmembrane region" description="Helical" evidence="10">
    <location>
        <begin position="189"/>
        <end position="209"/>
    </location>
</feature>
<keyword evidence="5 8" id="KW-0406">Ion transport</keyword>
<evidence type="ECO:0000256" key="5">
    <source>
        <dbReference type="ARBA" id="ARBA00023065"/>
    </source>
</evidence>
<evidence type="ECO:0000256" key="10">
    <source>
        <dbReference type="SAM" id="Phobius"/>
    </source>
</evidence>
<evidence type="ECO:0000259" key="11">
    <source>
        <dbReference type="Pfam" id="PF07885"/>
    </source>
</evidence>
<keyword evidence="3 8" id="KW-0812">Transmembrane</keyword>
<evidence type="ECO:0000256" key="7">
    <source>
        <dbReference type="ARBA" id="ARBA00023303"/>
    </source>
</evidence>
<feature type="compositionally biased region" description="Polar residues" evidence="9">
    <location>
        <begin position="1010"/>
        <end position="1022"/>
    </location>
</feature>
<dbReference type="GO" id="GO:0005886">
    <property type="term" value="C:plasma membrane"/>
    <property type="evidence" value="ECO:0007669"/>
    <property type="project" value="TreeGrafter"/>
</dbReference>
<evidence type="ECO:0000313" key="13">
    <source>
        <dbReference type="WBParaSite" id="MhA1_Contig1331.frz3.fgene3"/>
    </source>
</evidence>
<dbReference type="Gene3D" id="1.10.287.70">
    <property type="match status" value="1"/>
</dbReference>
<dbReference type="PRINTS" id="PR01333">
    <property type="entry name" value="2POREKCHANEL"/>
</dbReference>
<keyword evidence="4 10" id="KW-1133">Transmembrane helix</keyword>
<evidence type="ECO:0000256" key="4">
    <source>
        <dbReference type="ARBA" id="ARBA00022989"/>
    </source>
</evidence>
<comment type="subcellular location">
    <subcellularLocation>
        <location evidence="1">Membrane</location>
        <topology evidence="1">Multi-pass membrane protein</topology>
    </subcellularLocation>
</comment>
<evidence type="ECO:0000256" key="2">
    <source>
        <dbReference type="ARBA" id="ARBA00022448"/>
    </source>
</evidence>
<name>A0A1I8B4W2_MELHA</name>
<feature type="domain" description="Potassium channel" evidence="11">
    <location>
        <begin position="327"/>
        <end position="369"/>
    </location>
</feature>
<dbReference type="WBParaSite" id="MhA1_Contig1331.frz3.fgene3">
    <property type="protein sequence ID" value="MhA1_Contig1331.frz3.fgene3"/>
    <property type="gene ID" value="MhA1_Contig1331.frz3.fgene3"/>
</dbReference>
<dbReference type="PANTHER" id="PTHR11003:SF110">
    <property type="entry name" value="POTASSIUM CHANNEL DOMAIN-CONTAINING PROTEIN"/>
    <property type="match status" value="1"/>
</dbReference>
<feature type="compositionally biased region" description="Basic and acidic residues" evidence="9">
    <location>
        <begin position="283"/>
        <end position="299"/>
    </location>
</feature>
<accession>A0A1I8B4W2</accession>
<dbReference type="GO" id="GO:0022841">
    <property type="term" value="F:potassium ion leak channel activity"/>
    <property type="evidence" value="ECO:0007669"/>
    <property type="project" value="TreeGrafter"/>
</dbReference>
<keyword evidence="12" id="KW-1185">Reference proteome</keyword>
<dbReference type="PANTHER" id="PTHR11003">
    <property type="entry name" value="POTASSIUM CHANNEL, SUBFAMILY K"/>
    <property type="match status" value="1"/>
</dbReference>
<organism evidence="12 13">
    <name type="scientific">Meloidogyne hapla</name>
    <name type="common">Root-knot nematode worm</name>
    <dbReference type="NCBI Taxonomy" id="6305"/>
    <lineage>
        <taxon>Eukaryota</taxon>
        <taxon>Metazoa</taxon>
        <taxon>Ecdysozoa</taxon>
        <taxon>Nematoda</taxon>
        <taxon>Chromadorea</taxon>
        <taxon>Rhabditida</taxon>
        <taxon>Tylenchina</taxon>
        <taxon>Tylenchomorpha</taxon>
        <taxon>Tylenchoidea</taxon>
        <taxon>Meloidogynidae</taxon>
        <taxon>Meloidogyninae</taxon>
        <taxon>Meloidogyne</taxon>
    </lineage>
</organism>
<proteinExistence type="inferred from homology"/>
<feature type="compositionally biased region" description="Basic and acidic residues" evidence="9">
    <location>
        <begin position="1023"/>
        <end position="1041"/>
    </location>
</feature>